<comment type="catalytic activity">
    <reaction evidence="8 9">
        <text>butanoate + ATP = butanoyl phosphate + ADP</text>
        <dbReference type="Rhea" id="RHEA:13585"/>
        <dbReference type="ChEBI" id="CHEBI:17968"/>
        <dbReference type="ChEBI" id="CHEBI:30616"/>
        <dbReference type="ChEBI" id="CHEBI:58079"/>
        <dbReference type="ChEBI" id="CHEBI:456216"/>
        <dbReference type="EC" id="2.7.2.7"/>
    </reaction>
</comment>
<protein>
    <recommendedName>
        <fullName evidence="9">Probable butyrate kinase</fullName>
        <shortName evidence="9">BK</shortName>
        <ecNumber evidence="9">2.7.2.7</ecNumber>
    </recommendedName>
    <alternativeName>
        <fullName evidence="9">Branched-chain carboxylic acid kinase</fullName>
    </alternativeName>
</protein>
<dbReference type="PRINTS" id="PR00471">
    <property type="entry name" value="ACETATEKNASE"/>
</dbReference>
<dbReference type="GO" id="GO:0008776">
    <property type="term" value="F:acetate kinase activity"/>
    <property type="evidence" value="ECO:0007669"/>
    <property type="project" value="TreeGrafter"/>
</dbReference>
<evidence type="ECO:0000256" key="3">
    <source>
        <dbReference type="ARBA" id="ARBA00022490"/>
    </source>
</evidence>
<evidence type="ECO:0000256" key="6">
    <source>
        <dbReference type="ARBA" id="ARBA00022777"/>
    </source>
</evidence>
<dbReference type="NCBIfam" id="NF002834">
    <property type="entry name" value="PRK03011.1-5"/>
    <property type="match status" value="1"/>
</dbReference>
<keyword evidence="7 9" id="KW-0067">ATP-binding</keyword>
<name>D1B8T7_THEAS</name>
<dbReference type="Pfam" id="PF00871">
    <property type="entry name" value="Acetate_kinase"/>
    <property type="match status" value="1"/>
</dbReference>
<dbReference type="HAMAP" id="MF_00542">
    <property type="entry name" value="Butyrate_kinase"/>
    <property type="match status" value="1"/>
</dbReference>
<dbReference type="GO" id="GO:0047761">
    <property type="term" value="F:butyrate kinase activity"/>
    <property type="evidence" value="ECO:0007669"/>
    <property type="project" value="UniProtKB-UniRule"/>
</dbReference>
<dbReference type="PATRIC" id="fig|525903.6.peg.459"/>
<evidence type="ECO:0000256" key="4">
    <source>
        <dbReference type="ARBA" id="ARBA00022679"/>
    </source>
</evidence>
<evidence type="ECO:0000256" key="9">
    <source>
        <dbReference type="HAMAP-Rule" id="MF_00542"/>
    </source>
</evidence>
<proteinExistence type="inferred from homology"/>
<dbReference type="HOGENOM" id="CLU_048716_0_0_0"/>
<dbReference type="eggNOG" id="COG3426">
    <property type="taxonomic scope" value="Bacteria"/>
</dbReference>
<comment type="similarity">
    <text evidence="2 9 10">Belongs to the acetokinase family.</text>
</comment>
<evidence type="ECO:0000256" key="5">
    <source>
        <dbReference type="ARBA" id="ARBA00022741"/>
    </source>
</evidence>
<evidence type="ECO:0000256" key="7">
    <source>
        <dbReference type="ARBA" id="ARBA00022840"/>
    </source>
</evidence>
<evidence type="ECO:0000313" key="12">
    <source>
        <dbReference type="Proteomes" id="UP000002030"/>
    </source>
</evidence>
<dbReference type="GO" id="GO:0005737">
    <property type="term" value="C:cytoplasm"/>
    <property type="evidence" value="ECO:0007669"/>
    <property type="project" value="UniProtKB-SubCell"/>
</dbReference>
<gene>
    <name evidence="9" type="primary">buk</name>
    <name evidence="11" type="ordered locus">Taci_0454</name>
</gene>
<dbReference type="InterPro" id="IPR023865">
    <property type="entry name" value="Aliphatic_acid_kinase_CS"/>
</dbReference>
<reference evidence="11 12" key="1">
    <citation type="journal article" date="2009" name="Stand. Genomic Sci.">
        <title>Complete genome sequence of Thermanaerovibrio acidaminovorans type strain (Su883).</title>
        <authorList>
            <person name="Chovatia M."/>
            <person name="Sikorski J."/>
            <person name="Schroder M."/>
            <person name="Lapidus A."/>
            <person name="Nolan M."/>
            <person name="Tice H."/>
            <person name="Glavina Del Rio T."/>
            <person name="Copeland A."/>
            <person name="Cheng J.F."/>
            <person name="Lucas S."/>
            <person name="Chen F."/>
            <person name="Bruce D."/>
            <person name="Goodwin L."/>
            <person name="Pitluck S."/>
            <person name="Ivanova N."/>
            <person name="Mavromatis K."/>
            <person name="Ovchinnikova G."/>
            <person name="Pati A."/>
            <person name="Chen A."/>
            <person name="Palaniappan K."/>
            <person name="Land M."/>
            <person name="Hauser L."/>
            <person name="Chang Y.J."/>
            <person name="Jeffries C.D."/>
            <person name="Chain P."/>
            <person name="Saunders E."/>
            <person name="Detter J.C."/>
            <person name="Brettin T."/>
            <person name="Rohde M."/>
            <person name="Goker M."/>
            <person name="Spring S."/>
            <person name="Bristow J."/>
            <person name="Markowitz V."/>
            <person name="Hugenholtz P."/>
            <person name="Kyrpides N.C."/>
            <person name="Klenk H.P."/>
            <person name="Eisen J.A."/>
        </authorList>
    </citation>
    <scope>NUCLEOTIDE SEQUENCE [LARGE SCALE GENOMIC DNA]</scope>
    <source>
        <strain evidence="12">ATCC 49978 / DSM 6589 / Su883</strain>
    </source>
</reference>
<dbReference type="Gene3D" id="3.30.420.40">
    <property type="match status" value="2"/>
</dbReference>
<dbReference type="EMBL" id="CP001818">
    <property type="protein sequence ID" value="ACZ18690.1"/>
    <property type="molecule type" value="Genomic_DNA"/>
</dbReference>
<dbReference type="EnsemblBacteria" id="ACZ18690">
    <property type="protein sequence ID" value="ACZ18690"/>
    <property type="gene ID" value="Taci_0454"/>
</dbReference>
<keyword evidence="5 9" id="KW-0547">Nucleotide-binding</keyword>
<dbReference type="PANTHER" id="PTHR21060">
    <property type="entry name" value="ACETATE KINASE"/>
    <property type="match status" value="1"/>
</dbReference>
<comment type="subcellular location">
    <subcellularLocation>
        <location evidence="1 9">Cytoplasm</location>
    </subcellularLocation>
</comment>
<dbReference type="NCBIfam" id="TIGR02707">
    <property type="entry name" value="butyr_kinase"/>
    <property type="match status" value="1"/>
</dbReference>
<dbReference type="PANTHER" id="PTHR21060:SF3">
    <property type="entry name" value="BUTYRATE KINASE 2-RELATED"/>
    <property type="match status" value="1"/>
</dbReference>
<dbReference type="InterPro" id="IPR000890">
    <property type="entry name" value="Aliphatic_acid_kin_short-chain"/>
</dbReference>
<keyword evidence="6 9" id="KW-0418">Kinase</keyword>
<dbReference type="InterPro" id="IPR043129">
    <property type="entry name" value="ATPase_NBD"/>
</dbReference>
<dbReference type="GO" id="GO:0005524">
    <property type="term" value="F:ATP binding"/>
    <property type="evidence" value="ECO:0007669"/>
    <property type="project" value="UniProtKB-KW"/>
</dbReference>
<dbReference type="Proteomes" id="UP000002030">
    <property type="component" value="Chromosome"/>
</dbReference>
<dbReference type="InterPro" id="IPR011245">
    <property type="entry name" value="Butyrate_kin"/>
</dbReference>
<dbReference type="AlphaFoldDB" id="D1B8T7"/>
<dbReference type="OrthoDB" id="9771859at2"/>
<dbReference type="CDD" id="cd24011">
    <property type="entry name" value="ASKHA_NBD_BK"/>
    <property type="match status" value="1"/>
</dbReference>
<dbReference type="GO" id="GO:0006083">
    <property type="term" value="P:acetate metabolic process"/>
    <property type="evidence" value="ECO:0007669"/>
    <property type="project" value="TreeGrafter"/>
</dbReference>
<dbReference type="KEGG" id="tai:Taci_0454"/>
<keyword evidence="3 9" id="KW-0963">Cytoplasm</keyword>
<dbReference type="PIRSF" id="PIRSF036458">
    <property type="entry name" value="Butyrate_kin"/>
    <property type="match status" value="1"/>
</dbReference>
<evidence type="ECO:0000313" key="11">
    <source>
        <dbReference type="EMBL" id="ACZ18690.1"/>
    </source>
</evidence>
<dbReference type="SUPFAM" id="SSF53067">
    <property type="entry name" value="Actin-like ATPase domain"/>
    <property type="match status" value="2"/>
</dbReference>
<dbReference type="EC" id="2.7.2.7" evidence="9"/>
<dbReference type="PROSITE" id="PS01076">
    <property type="entry name" value="ACETATE_KINASE_2"/>
    <property type="match status" value="1"/>
</dbReference>
<evidence type="ECO:0000256" key="2">
    <source>
        <dbReference type="ARBA" id="ARBA00008748"/>
    </source>
</evidence>
<sequence length="359" mass="39074">MSYPLILSVYPRHLSTDVALFRGPVRVFVSSRSHRREELVRFVRVRDQLPIRIRAVEDVAVEHSLDLSSVEAFVACGGLVGPVRGGFYRVDRAMEEVLGDGTFGEHVYNLGGLMVHRLSRSYGGVPLVGDPVSTFELCPEARLSGMVGCHREPVFHALSQRSAARFAAGRLGRAYRDCRLVVAHLGYGISVGAHLDGLVVEVNDALHGEGPFSLERAGSLPTLGLLELAYSGRHDMEDLRGMITRDGGLARHLGCRDFMGVEALVRRGDQRALEVFDAFVSGISKEIAARATVLRGEVDAVVLTGPMVAWDRLVSQLEDRCGWIAPVITVKGQDELADLAMGALEVLSGRVEPLVLGDR</sequence>
<keyword evidence="12" id="KW-1185">Reference proteome</keyword>
<keyword evidence="4 9" id="KW-0808">Transferase</keyword>
<evidence type="ECO:0000256" key="1">
    <source>
        <dbReference type="ARBA" id="ARBA00004496"/>
    </source>
</evidence>
<evidence type="ECO:0000256" key="8">
    <source>
        <dbReference type="ARBA" id="ARBA00048596"/>
    </source>
</evidence>
<organism evidence="11 12">
    <name type="scientific">Thermanaerovibrio acidaminovorans (strain ATCC 49978 / DSM 6589 / Su883)</name>
    <name type="common">Selenomonas acidaminovorans</name>
    <dbReference type="NCBI Taxonomy" id="525903"/>
    <lineage>
        <taxon>Bacteria</taxon>
        <taxon>Thermotogati</taxon>
        <taxon>Synergistota</taxon>
        <taxon>Synergistia</taxon>
        <taxon>Synergistales</taxon>
        <taxon>Synergistaceae</taxon>
        <taxon>Thermanaerovibrio</taxon>
    </lineage>
</organism>
<dbReference type="STRING" id="525903.Taci_0454"/>
<evidence type="ECO:0000256" key="10">
    <source>
        <dbReference type="RuleBase" id="RU003835"/>
    </source>
</evidence>
<accession>D1B8T7</accession>